<gene>
    <name evidence="1" type="ORF">OED52_12685</name>
</gene>
<accession>A0ACD4DBT7</accession>
<sequence length="145" mass="15558">MARDVQITFDCADPAALAAFWAEALGYRVQGPPPGFTSWDEALDAMGVPAERRNDASAVVDPEGTGPRLFFQRVPEGKQAKNRVHLDVRAAPGLDGADRMAALEAEADRLVALGARRVERHEPAPPLGAGHIVMTDPEGNEFCLD</sequence>
<protein>
    <submittedName>
        <fullName evidence="1">VOC family protein</fullName>
    </submittedName>
</protein>
<name>A0ACD4DBT7_9NOCA</name>
<dbReference type="EMBL" id="CP107551">
    <property type="protein sequence ID" value="UYP17549.1"/>
    <property type="molecule type" value="Genomic_DNA"/>
</dbReference>
<keyword evidence="2" id="KW-1185">Reference proteome</keyword>
<organism evidence="1 2">
    <name type="scientific">Rhodococcus sacchari</name>
    <dbReference type="NCBI Taxonomy" id="2962047"/>
    <lineage>
        <taxon>Bacteria</taxon>
        <taxon>Bacillati</taxon>
        <taxon>Actinomycetota</taxon>
        <taxon>Actinomycetes</taxon>
        <taxon>Mycobacteriales</taxon>
        <taxon>Nocardiaceae</taxon>
        <taxon>Rhodococcus</taxon>
    </lineage>
</organism>
<reference evidence="1" key="1">
    <citation type="submission" date="2022-10" db="EMBL/GenBank/DDBJ databases">
        <title>Rhodococcus ferula Z13 complete genome.</title>
        <authorList>
            <person name="Long X."/>
            <person name="Zang M."/>
        </authorList>
    </citation>
    <scope>NUCLEOTIDE SEQUENCE</scope>
    <source>
        <strain evidence="1">Z13</strain>
    </source>
</reference>
<evidence type="ECO:0000313" key="1">
    <source>
        <dbReference type="EMBL" id="UYP17549.1"/>
    </source>
</evidence>
<evidence type="ECO:0000313" key="2">
    <source>
        <dbReference type="Proteomes" id="UP001156484"/>
    </source>
</evidence>
<dbReference type="Proteomes" id="UP001156484">
    <property type="component" value="Chromosome"/>
</dbReference>
<proteinExistence type="predicted"/>